<evidence type="ECO:0000313" key="5">
    <source>
        <dbReference type="EMBL" id="KAK0039411.1"/>
    </source>
</evidence>
<gene>
    <name evidence="5" type="ORF">Bpfe_031164</name>
</gene>
<dbReference type="Pfam" id="PF00207">
    <property type="entry name" value="A2M"/>
    <property type="match status" value="1"/>
</dbReference>
<keyword evidence="6" id="KW-1185">Reference proteome</keyword>
<comment type="caution">
    <text evidence="5">The sequence shown here is derived from an EMBL/GenBank/DDBJ whole genome shotgun (WGS) entry which is preliminary data.</text>
</comment>
<keyword evidence="1" id="KW-0732">Signal</keyword>
<name>A0AAD8EU88_BIOPF</name>
<feature type="domain" description="Alpha-2-macroglobulin" evidence="4">
    <location>
        <begin position="1355"/>
        <end position="1445"/>
    </location>
</feature>
<dbReference type="InterPro" id="IPR001599">
    <property type="entry name" value="Macroglobln_a2"/>
</dbReference>
<dbReference type="Pfam" id="PF07703">
    <property type="entry name" value="A2M_BRD"/>
    <property type="match status" value="1"/>
</dbReference>
<feature type="region of interest" description="Disordered" evidence="2">
    <location>
        <begin position="38"/>
        <end position="113"/>
    </location>
</feature>
<feature type="region of interest" description="Disordered" evidence="2">
    <location>
        <begin position="1278"/>
        <end position="1299"/>
    </location>
</feature>
<dbReference type="InterPro" id="IPR013783">
    <property type="entry name" value="Ig-like_fold"/>
</dbReference>
<dbReference type="InterPro" id="IPR051802">
    <property type="entry name" value="YfhM-like"/>
</dbReference>
<dbReference type="InterPro" id="IPR002890">
    <property type="entry name" value="MG2"/>
</dbReference>
<accession>A0AAD8EU88</accession>
<dbReference type="GO" id="GO:0004866">
    <property type="term" value="F:endopeptidase inhibitor activity"/>
    <property type="evidence" value="ECO:0007669"/>
    <property type="project" value="InterPro"/>
</dbReference>
<dbReference type="Gene3D" id="1.50.10.20">
    <property type="match status" value="1"/>
</dbReference>
<dbReference type="Pfam" id="PF17973">
    <property type="entry name" value="bMG10"/>
    <property type="match status" value="1"/>
</dbReference>
<reference evidence="5" key="2">
    <citation type="submission" date="2023-04" db="EMBL/GenBank/DDBJ databases">
        <authorList>
            <person name="Bu L."/>
            <person name="Lu L."/>
            <person name="Laidemitt M.R."/>
            <person name="Zhang S.M."/>
            <person name="Mutuku M."/>
            <person name="Mkoji G."/>
            <person name="Steinauer M."/>
            <person name="Loker E.S."/>
        </authorList>
    </citation>
    <scope>NUCLEOTIDE SEQUENCE</scope>
    <source>
        <strain evidence="5">KasaAsao</strain>
        <tissue evidence="5">Whole Snail</tissue>
    </source>
</reference>
<evidence type="ECO:0000313" key="6">
    <source>
        <dbReference type="Proteomes" id="UP001233172"/>
    </source>
</evidence>
<evidence type="ECO:0000256" key="2">
    <source>
        <dbReference type="SAM" id="MobiDB-lite"/>
    </source>
</evidence>
<dbReference type="Gene3D" id="2.60.40.3710">
    <property type="match status" value="1"/>
</dbReference>
<feature type="compositionally biased region" description="Basic and acidic residues" evidence="2">
    <location>
        <begin position="1316"/>
        <end position="1325"/>
    </location>
</feature>
<dbReference type="InterPro" id="IPR008930">
    <property type="entry name" value="Terpenoid_cyclase/PrenylTrfase"/>
</dbReference>
<dbReference type="Proteomes" id="UP001233172">
    <property type="component" value="Unassembled WGS sequence"/>
</dbReference>
<feature type="compositionally biased region" description="Basic and acidic residues" evidence="2">
    <location>
        <begin position="93"/>
        <end position="107"/>
    </location>
</feature>
<dbReference type="SUPFAM" id="SSF48239">
    <property type="entry name" value="Terpenoid cyclases/Protein prenyltransferases"/>
    <property type="match status" value="1"/>
</dbReference>
<feature type="region of interest" description="Disordered" evidence="2">
    <location>
        <begin position="1316"/>
        <end position="1343"/>
    </location>
</feature>
<sequence>MISPIVLRVQAQKVSGRAKQNNINMDLQNGLQFRLSEGVEGAENREKQPPAKGDPLSESETGNLLKRIPEIKTQTDDQTDFAKRAGTLPAPKTGEKIPVKFPADDQRNAPNYDYSKQPLEVVRFSPEGEVKLAPDLTVTFSQPMVAVTSQEQASETVPVQLTPQVEGKWRWLGTKTLMFDTKKRFPQATKFTAKIPAGTKSATGQVLQKDFTWTFTTPPPKVETFVPANQITRRDVLMYLSFDQAVNPQEVVKFIKVSGGGKTIPIRLATQEEINKDSGISYYSKQAQPNRWLAFRALNSDGLTENALPGASAISVVVGKGTPSAEGPLTTTAPQSFSFQTFSPFKFAGGYCGWRENKNCSPFESWYLEFNNSIDSTKFAKEMIKIEPAVEGLNIYPSGNYIYITGYKKGSTTYKVTVDGALQDIYGQKLGQPAVANIKVGKAEQNLYAQGGNMVVVDPIAKANFSIFSTNHNSAKVRLYAVQPQNWKQFQEYLRRINYDDSTKKPTIPGRLISDKIVQIASKTDEMVETRIDLSEALNGGFGSVIVDIEPTVKKDKYDRTRIFTWVQATQIGLDAFVDNQELVGWATDLKSGKPLSGVDLSIYPNGKAVAENNPQSEIQSPNSSWWEWLTSWGTSEDSIKEVETVDEKGETTEAETIEQAQTNRTGDNGILRLALPEQSANQPNMLIAKRGKDVAFLPENTDYYWQEGGTWHKQAYSDYLRWFVFNDRGMYRPKEEVTIKGYIRKITAGKFGDVEGLGDSATGFNYKVYDSRNNEIAKGTGNLNAFGAFDFKFKLPDNANLGYSRVDISTASSISGATTSHGFQIQEFRRPEFEVSAKNETEAPYFVKSSANVAVEAKYYAGGGLANADVNWTVRATPTNYTPPNQGDYTFGTWVPWWRSYGGDYYGGNTQVFKGVTDAGGKHVLKIDFESVSPARPYSVSASAAVQDVNRQTWSSTTNLLVHPSSLYVGLKMDRYFVQKGENINLETIVSDIDGKLVAGQDIEIKAVLKDWAFEKGAWKEVTLDEQLCEVKSANEAQKCSFVAKQGGRYTITAKVMDDRERLNETEITIWVAGGKTPPKRNVEQEEVQLIPNKKEFAPNDVAELLVMSPFPNAEGVLTLRRDGIVKTERFSIKDSSIVLKIPLEEKYLPNIYAQVDLVGAANRTNDKGEIDTKLAKRPAFASGNLNLSITTKSRELTVSAEPQDKTLQPGGETKVNVEVKDYRGEPVANSEVAVVVVDESVLALSNYSIANPMSIFYTQRGTGVRDFHIRKDVVLGNPDDVKQTPPPPPPAPAMTERQAGLSSVPTMGGLFKGKAESRSENKMAADMVSDAERDDGNASPDTPINLRQNFDALAHFSASVRTDSNGKAVVNLKLPDNLTRYRITAISVDTSKRFGKSESNITAKQPLMVRPSAPRFMNFGDKIELPIVVQNQTDKDMAVDVAVRATNATLTGGGGKRVVIKANDRAEIRFPVSAEKAGTARFQIAVSSGKFNDAAEISLPVWTPATTEAFATYGTTDQNGAIFQPVQTPGDVFPQFGGLEVTTSSTQLQELTDAFISLQTYPFECSEQVSSRMISVAALQDVLKAFKAKDMPTDEALKKRFARDLEILQSRQNDNGYFGLWRRDNERYKYPFVTVHVAHALVLAKAKGYKGTDEMLNKVKPYLKNVESHYDKWHQSPQIRWTISAYALYVRNLMGDNDAAKAKKLLAEATIEKMPFEALGWLLTVFVDSKNSQTEVSNIMRFLMNRTTETAATANFVTDYGDGAWLIMYSNRRADGVLLEAVLKADPNNDLVPKLVRGLLDHRTKGAWSNTQENVFILLALDKYFQAYEKVTPNFITKVWLGSVYAGEQKFVGRSVDSNLLNIPMNYLVEQGGTSNLILDKQGAGRLYYRIGMKYAPKNLNLKPADYGFEVLRKYEAVDNADDVKQNADGSWTIKSGARVRVRLTMVAQARRYHVALVDNLPAGLEILNPELVVTEEIPADTQSNKRYGNRKPFIRELLLVEPKLV</sequence>
<dbReference type="EMBL" id="JASAOG010000449">
    <property type="protein sequence ID" value="KAK0039411.1"/>
    <property type="molecule type" value="Genomic_DNA"/>
</dbReference>
<feature type="domain" description="Alpha-2-macroglobulin bait region" evidence="3">
    <location>
        <begin position="1089"/>
        <end position="1246"/>
    </location>
</feature>
<proteinExistence type="predicted"/>
<evidence type="ECO:0000259" key="4">
    <source>
        <dbReference type="SMART" id="SM01360"/>
    </source>
</evidence>
<evidence type="ECO:0000256" key="1">
    <source>
        <dbReference type="ARBA" id="ARBA00022729"/>
    </source>
</evidence>
<dbReference type="InterPro" id="IPR032812">
    <property type="entry name" value="SbsA_Ig"/>
</dbReference>
<dbReference type="Pfam" id="PF13205">
    <property type="entry name" value="Big_5"/>
    <property type="match status" value="1"/>
</dbReference>
<dbReference type="InterPro" id="IPR041246">
    <property type="entry name" value="Bact_MG10"/>
</dbReference>
<reference evidence="5" key="1">
    <citation type="journal article" date="2023" name="PLoS Negl. Trop. Dis.">
        <title>A genome sequence for Biomphalaria pfeifferi, the major vector snail for the human-infecting parasite Schistosoma mansoni.</title>
        <authorList>
            <person name="Bu L."/>
            <person name="Lu L."/>
            <person name="Laidemitt M.R."/>
            <person name="Zhang S.M."/>
            <person name="Mutuku M."/>
            <person name="Mkoji G."/>
            <person name="Steinauer M."/>
            <person name="Loker E.S."/>
        </authorList>
    </citation>
    <scope>NUCLEOTIDE SEQUENCE</scope>
    <source>
        <strain evidence="5">KasaAsao</strain>
    </source>
</reference>
<feature type="compositionally biased region" description="Basic and acidic residues" evidence="2">
    <location>
        <begin position="67"/>
        <end position="83"/>
    </location>
</feature>
<protein>
    <submittedName>
        <fullName evidence="5">Ig-like domain-containing protein</fullName>
    </submittedName>
</protein>
<organism evidence="5 6">
    <name type="scientific">Biomphalaria pfeifferi</name>
    <name type="common">Bloodfluke planorb</name>
    <name type="synonym">Freshwater snail</name>
    <dbReference type="NCBI Taxonomy" id="112525"/>
    <lineage>
        <taxon>Eukaryota</taxon>
        <taxon>Metazoa</taxon>
        <taxon>Spiralia</taxon>
        <taxon>Lophotrochozoa</taxon>
        <taxon>Mollusca</taxon>
        <taxon>Gastropoda</taxon>
        <taxon>Heterobranchia</taxon>
        <taxon>Euthyneura</taxon>
        <taxon>Panpulmonata</taxon>
        <taxon>Hygrophila</taxon>
        <taxon>Lymnaeoidea</taxon>
        <taxon>Planorbidae</taxon>
        <taxon>Biomphalaria</taxon>
    </lineage>
</organism>
<dbReference type="SMART" id="SM01359">
    <property type="entry name" value="A2M_N_2"/>
    <property type="match status" value="1"/>
</dbReference>
<dbReference type="Gene3D" id="2.60.40.10">
    <property type="entry name" value="Immunoglobulins"/>
    <property type="match status" value="1"/>
</dbReference>
<dbReference type="InterPro" id="IPR011625">
    <property type="entry name" value="A2M_N_BRD"/>
</dbReference>
<dbReference type="Gene3D" id="2.60.40.1930">
    <property type="match status" value="1"/>
</dbReference>
<dbReference type="SMART" id="SM01360">
    <property type="entry name" value="A2M"/>
    <property type="match status" value="1"/>
</dbReference>
<evidence type="ECO:0000259" key="3">
    <source>
        <dbReference type="SMART" id="SM01359"/>
    </source>
</evidence>
<dbReference type="Pfam" id="PF01835">
    <property type="entry name" value="MG2"/>
    <property type="match status" value="1"/>
</dbReference>
<dbReference type="PANTHER" id="PTHR40094">
    <property type="entry name" value="ALPHA-2-MACROGLOBULIN HOMOLOG"/>
    <property type="match status" value="1"/>
</dbReference>
<dbReference type="PANTHER" id="PTHR40094:SF1">
    <property type="entry name" value="UBIQUITIN DOMAIN-CONTAINING PROTEIN"/>
    <property type="match status" value="1"/>
</dbReference>